<dbReference type="AlphaFoldDB" id="A0A917LS94"/>
<gene>
    <name evidence="1" type="ORF">GCM10011403_07280</name>
</gene>
<accession>A0A917LS94</accession>
<keyword evidence="2" id="KW-1185">Reference proteome</keyword>
<evidence type="ECO:0008006" key="3">
    <source>
        <dbReference type="Google" id="ProtNLM"/>
    </source>
</evidence>
<reference evidence="1" key="1">
    <citation type="journal article" date="2014" name="Int. J. Syst. Evol. Microbiol.">
        <title>Complete genome sequence of Corynebacterium casei LMG S-19264T (=DSM 44701T), isolated from a smear-ripened cheese.</title>
        <authorList>
            <consortium name="US DOE Joint Genome Institute (JGI-PGF)"/>
            <person name="Walter F."/>
            <person name="Albersmeier A."/>
            <person name="Kalinowski J."/>
            <person name="Ruckert C."/>
        </authorList>
    </citation>
    <scope>NUCLEOTIDE SEQUENCE</scope>
    <source>
        <strain evidence="1">CGMCC 1.15425</strain>
    </source>
</reference>
<dbReference type="Gene3D" id="1.25.40.10">
    <property type="entry name" value="Tetratricopeptide repeat domain"/>
    <property type="match status" value="1"/>
</dbReference>
<proteinExistence type="predicted"/>
<dbReference type="SUPFAM" id="SSF48452">
    <property type="entry name" value="TPR-like"/>
    <property type="match status" value="1"/>
</dbReference>
<dbReference type="Proteomes" id="UP000627715">
    <property type="component" value="Unassembled WGS sequence"/>
</dbReference>
<dbReference type="EMBL" id="BMIY01000003">
    <property type="protein sequence ID" value="GGG52655.1"/>
    <property type="molecule type" value="Genomic_DNA"/>
</dbReference>
<sequence>MSENTEPEETPRMSQATFSVTQQVQELQLNGEWLASLEAMNRLYNNFEQLNSLEQVTLLNFYTNALIQLKMWQEAISVFTLMLTVPDLRSDLNARTLIALGQLHSRENEPEAARAYLEEWLIMHGDQPEYADQQARVEELLSEL</sequence>
<protein>
    <recommendedName>
        <fullName evidence="3">Tetratricopeptide repeat protein</fullName>
    </recommendedName>
</protein>
<organism evidence="1 2">
    <name type="scientific">Pseudohongiella nitratireducens</name>
    <dbReference type="NCBI Taxonomy" id="1768907"/>
    <lineage>
        <taxon>Bacteria</taxon>
        <taxon>Pseudomonadati</taxon>
        <taxon>Pseudomonadota</taxon>
        <taxon>Gammaproteobacteria</taxon>
        <taxon>Pseudomonadales</taxon>
        <taxon>Pseudohongiellaceae</taxon>
        <taxon>Pseudohongiella</taxon>
    </lineage>
</organism>
<dbReference type="InterPro" id="IPR011990">
    <property type="entry name" value="TPR-like_helical_dom_sf"/>
</dbReference>
<evidence type="ECO:0000313" key="2">
    <source>
        <dbReference type="Proteomes" id="UP000627715"/>
    </source>
</evidence>
<name>A0A917LS94_9GAMM</name>
<reference evidence="1" key="2">
    <citation type="submission" date="2020-09" db="EMBL/GenBank/DDBJ databases">
        <authorList>
            <person name="Sun Q."/>
            <person name="Zhou Y."/>
        </authorList>
    </citation>
    <scope>NUCLEOTIDE SEQUENCE</scope>
    <source>
        <strain evidence="1">CGMCC 1.15425</strain>
    </source>
</reference>
<evidence type="ECO:0000313" key="1">
    <source>
        <dbReference type="EMBL" id="GGG52655.1"/>
    </source>
</evidence>
<comment type="caution">
    <text evidence="1">The sequence shown here is derived from an EMBL/GenBank/DDBJ whole genome shotgun (WGS) entry which is preliminary data.</text>
</comment>